<dbReference type="SMART" id="SM00382">
    <property type="entry name" value="AAA"/>
    <property type="match status" value="2"/>
</dbReference>
<keyword evidence="3" id="KW-0175">Coiled coil</keyword>
<evidence type="ECO:0000256" key="1">
    <source>
        <dbReference type="ARBA" id="ARBA00022741"/>
    </source>
</evidence>
<dbReference type="EMBL" id="JAHWDF010000007">
    <property type="protein sequence ID" value="MBW2961838.1"/>
    <property type="molecule type" value="Genomic_DNA"/>
</dbReference>
<dbReference type="PANTHER" id="PTHR42855:SF1">
    <property type="entry name" value="ABC TRANSPORTER DOMAIN-CONTAINING PROTEIN"/>
    <property type="match status" value="1"/>
</dbReference>
<dbReference type="CDD" id="cd03221">
    <property type="entry name" value="ABCF_EF-3"/>
    <property type="match status" value="2"/>
</dbReference>
<name>A0ABS6W1X0_9FLAO</name>
<accession>A0ABS6W1X0</accession>
<protein>
    <submittedName>
        <fullName evidence="6">ABC-F family ATP-binding cassette domain-containing protein</fullName>
    </submittedName>
</protein>
<reference evidence="6 7" key="1">
    <citation type="submission" date="2021-07" db="EMBL/GenBank/DDBJ databases">
        <title>Mesonia aestuariivivens sp. nov., isolated from a tidal flat.</title>
        <authorList>
            <person name="Kim Y.-O."/>
            <person name="Yoon J.-H."/>
        </authorList>
    </citation>
    <scope>NUCLEOTIDE SEQUENCE [LARGE SCALE GENOMIC DNA]</scope>
    <source>
        <strain evidence="6 7">JHPTF-M18</strain>
    </source>
</reference>
<keyword evidence="2 6" id="KW-0067">ATP-binding</keyword>
<keyword evidence="1" id="KW-0547">Nucleotide-binding</keyword>
<evidence type="ECO:0000313" key="6">
    <source>
        <dbReference type="EMBL" id="MBW2961838.1"/>
    </source>
</evidence>
<sequence>MNYVSVEHIAKAFGERVLFSDLSFGINEGQKIGLIAKNGTGKTSLLNILALEDIPDSGQVSYRNSLKTAFLAQDPKLDPNLTVEETIFASENETLRVIAQYEKALKNPHDTESYQKAFDMMDAKQAWDFETQYKQILSKLKLEQLDQKVSLLSGGQKRRLALANTLLDKPDLLILDEPTNHLDLEMIEWLEEFFKKENFTLFMVTHDRYFLERVCNEIIELDEGNLYSYKGNYSYYLEKRDARIENEKTNTEKAKQLYKKELDWMRRQPKARTTKSKSRIEDFSEIKDRASKRRNEQEVQLEINMERLGNKIVELHKISKAYDDKLLFDKFDYNFQPGERLGIIGKNGTGKSTFLNTLIGSQKPDHGKIVIGETIKFGYYTQKGIEVKPNQKVIDVIREFGDYIPLKKGRQISAQQLLEKFLFSRKKQYDFVEKLSGGERKRLYLCTVLIQNPNFLILDEPTNDLDIVTLNVLENFLLDFPGCLIVVSHDRYFMDKIVDHLFVFRGEGIIEDFPGNYSDFRAYDESAPKEVKQEQKETAKQKNDWKTSNEEKKLSYNEQKEYKKIEREISRLEKEKEKLQKDFLTELSEDEIKNKSIELQRIESNIERKTERWFDLLAKMEQ</sequence>
<dbReference type="PROSITE" id="PS00211">
    <property type="entry name" value="ABC_TRANSPORTER_1"/>
    <property type="match status" value="1"/>
</dbReference>
<gene>
    <name evidence="6" type="ORF">KW502_08500</name>
</gene>
<feature type="region of interest" description="Disordered" evidence="4">
    <location>
        <begin position="528"/>
        <end position="552"/>
    </location>
</feature>
<dbReference type="RefSeq" id="WP_219040124.1">
    <property type="nucleotide sequence ID" value="NZ_JAHWDF010000007.1"/>
</dbReference>
<evidence type="ECO:0000256" key="3">
    <source>
        <dbReference type="SAM" id="Coils"/>
    </source>
</evidence>
<evidence type="ECO:0000256" key="2">
    <source>
        <dbReference type="ARBA" id="ARBA00022840"/>
    </source>
</evidence>
<dbReference type="PROSITE" id="PS50893">
    <property type="entry name" value="ABC_TRANSPORTER_2"/>
    <property type="match status" value="2"/>
</dbReference>
<evidence type="ECO:0000313" key="7">
    <source>
        <dbReference type="Proteomes" id="UP000719267"/>
    </source>
</evidence>
<dbReference type="InterPro" id="IPR017871">
    <property type="entry name" value="ABC_transporter-like_CS"/>
</dbReference>
<dbReference type="InterPro" id="IPR003593">
    <property type="entry name" value="AAA+_ATPase"/>
</dbReference>
<feature type="coiled-coil region" evidence="3">
    <location>
        <begin position="555"/>
        <end position="612"/>
    </location>
</feature>
<dbReference type="InterPro" id="IPR032524">
    <property type="entry name" value="ABC_tran_C"/>
</dbReference>
<comment type="caution">
    <text evidence="6">The sequence shown here is derived from an EMBL/GenBank/DDBJ whole genome shotgun (WGS) entry which is preliminary data.</text>
</comment>
<dbReference type="InterPro" id="IPR051309">
    <property type="entry name" value="ABCF_ATPase"/>
</dbReference>
<evidence type="ECO:0000256" key="4">
    <source>
        <dbReference type="SAM" id="MobiDB-lite"/>
    </source>
</evidence>
<dbReference type="InterPro" id="IPR003439">
    <property type="entry name" value="ABC_transporter-like_ATP-bd"/>
</dbReference>
<organism evidence="6 7">
    <name type="scientific">Mesonia aestuariivivens</name>
    <dbReference type="NCBI Taxonomy" id="2796128"/>
    <lineage>
        <taxon>Bacteria</taxon>
        <taxon>Pseudomonadati</taxon>
        <taxon>Bacteroidota</taxon>
        <taxon>Flavobacteriia</taxon>
        <taxon>Flavobacteriales</taxon>
        <taxon>Flavobacteriaceae</taxon>
        <taxon>Mesonia</taxon>
    </lineage>
</organism>
<dbReference type="Pfam" id="PF16326">
    <property type="entry name" value="ABC_tran_CTD"/>
    <property type="match status" value="1"/>
</dbReference>
<dbReference type="InterPro" id="IPR032781">
    <property type="entry name" value="ABC_tran_Xtn"/>
</dbReference>
<dbReference type="GO" id="GO:0005524">
    <property type="term" value="F:ATP binding"/>
    <property type="evidence" value="ECO:0007669"/>
    <property type="project" value="UniProtKB-KW"/>
</dbReference>
<dbReference type="Pfam" id="PF12848">
    <property type="entry name" value="ABC_tran_Xtn"/>
    <property type="match status" value="1"/>
</dbReference>
<dbReference type="Proteomes" id="UP000719267">
    <property type="component" value="Unassembled WGS sequence"/>
</dbReference>
<feature type="domain" description="ABC transporter" evidence="5">
    <location>
        <begin position="4"/>
        <end position="248"/>
    </location>
</feature>
<keyword evidence="7" id="KW-1185">Reference proteome</keyword>
<evidence type="ECO:0000259" key="5">
    <source>
        <dbReference type="PROSITE" id="PS50893"/>
    </source>
</evidence>
<proteinExistence type="predicted"/>
<feature type="domain" description="ABC transporter" evidence="5">
    <location>
        <begin position="313"/>
        <end position="531"/>
    </location>
</feature>
<dbReference type="Pfam" id="PF00005">
    <property type="entry name" value="ABC_tran"/>
    <property type="match status" value="2"/>
</dbReference>
<dbReference type="PANTHER" id="PTHR42855">
    <property type="entry name" value="ABC TRANSPORTER ATP-BINDING SUBUNIT"/>
    <property type="match status" value="1"/>
</dbReference>